<dbReference type="Ensembl" id="ENSPANT00000066098.1">
    <property type="protein sequence ID" value="ENSPANP00000056527.1"/>
    <property type="gene ID" value="ENSPANG00000038006.1"/>
</dbReference>
<proteinExistence type="predicted"/>
<reference evidence="2" key="3">
    <citation type="submission" date="2025-09" db="UniProtKB">
        <authorList>
            <consortium name="Ensembl"/>
        </authorList>
    </citation>
    <scope>IDENTIFICATION</scope>
</reference>
<keyword evidence="1" id="KW-1133">Transmembrane helix</keyword>
<dbReference type="PANTHER" id="PTHR12138">
    <property type="entry name" value="PRIMATE-EXPANDED PROTEIN FAMILY"/>
    <property type="match status" value="1"/>
</dbReference>
<accession>A0A8I5N6U4</accession>
<keyword evidence="3" id="KW-1185">Reference proteome</keyword>
<dbReference type="OMA" id="FAFCFFC"/>
<dbReference type="AlphaFoldDB" id="A0A8I5N6U4"/>
<evidence type="ECO:0000313" key="2">
    <source>
        <dbReference type="Ensembl" id="ENSPANP00000056527.1"/>
    </source>
</evidence>
<sequence>MRIDGFLFLFFAFCFFCFLFFVFFLRWSLTLLPRLECSGVISAHCNFHLLGSSNSSASASRVAVITGTCHHTWLTFLFFEMEFCSCCPGWSAMAQSQLTATSTSRVQVILLSQPPQ</sequence>
<keyword evidence="1" id="KW-0812">Transmembrane</keyword>
<name>A0A8I5N6U4_PAPAN</name>
<keyword evidence="1" id="KW-0472">Membrane</keyword>
<reference evidence="2 3" key="1">
    <citation type="submission" date="2012-03" db="EMBL/GenBank/DDBJ databases">
        <title>Whole Genome Assembly of Papio anubis.</title>
        <authorList>
            <person name="Liu Y.L."/>
            <person name="Abraham K.A."/>
            <person name="Akbar H.A."/>
            <person name="Ali S.A."/>
            <person name="Anosike U.A."/>
            <person name="Aqrawi P.A."/>
            <person name="Arias F.A."/>
            <person name="Attaway T.A."/>
            <person name="Awwad R.A."/>
            <person name="Babu C.B."/>
            <person name="Bandaranaike D.B."/>
            <person name="Battles P.B."/>
            <person name="Bell A.B."/>
            <person name="Beltran B.B."/>
            <person name="Berhane-Mersha D.B."/>
            <person name="Bess C.B."/>
            <person name="Bickham C.B."/>
            <person name="Bolden T.B."/>
            <person name="Carter K.C."/>
            <person name="Chau D.C."/>
            <person name="Chavez A.C."/>
            <person name="Clerc-Blankenburg K.C."/>
            <person name="Coyle M.C."/>
            <person name="Dao M.D."/>
            <person name="Davila M.L.D."/>
            <person name="Davy-Carroll L.D."/>
            <person name="Denson S.D."/>
            <person name="Dinh H.D."/>
            <person name="Fernandez S.F."/>
            <person name="Fernando P.F."/>
            <person name="Forbes L.F."/>
            <person name="Francis C.F."/>
            <person name="Francisco L.F."/>
            <person name="Fu Q.F."/>
            <person name="Garcia-Iii R.G."/>
            <person name="Garrett T.G."/>
            <person name="Gross S.G."/>
            <person name="Gubbala S.G."/>
            <person name="Hirani K.H."/>
            <person name="Hogues M.H."/>
            <person name="Hollins B.H."/>
            <person name="Jackson L.J."/>
            <person name="Javaid M.J."/>
            <person name="Jhangiani S.J."/>
            <person name="Johnson A.J."/>
            <person name="Johnson B.J."/>
            <person name="Jones J.J."/>
            <person name="Joshi V.J."/>
            <person name="Kalu J.K."/>
            <person name="Khan N.K."/>
            <person name="Korchina V.K."/>
            <person name="Kovar C.K."/>
            <person name="Lago L.L."/>
            <person name="Lara F.L."/>
            <person name="Le T.-K.L."/>
            <person name="Lee S.L."/>
            <person name="Legall-Iii F.L."/>
            <person name="Lemon S.L."/>
            <person name="Liu J.L."/>
            <person name="Liu Y.-S.L."/>
            <person name="Liyanage D.L."/>
            <person name="Lopez J.L."/>
            <person name="Lorensuhewa L.L."/>
            <person name="Mata R.M."/>
            <person name="Mathew T.M."/>
            <person name="Mercado C.M."/>
            <person name="Mercado I.M."/>
            <person name="Morales K.M."/>
            <person name="Morgan M.M."/>
            <person name="Munidasa M.M."/>
            <person name="Ngo D.N."/>
            <person name="Nguyen L.N."/>
            <person name="Nguyen T.N."/>
            <person name="Nguyen N.N."/>
            <person name="Obregon M.O."/>
            <person name="Okwuonu G.O."/>
            <person name="Ongeri F.O."/>
            <person name="Onwere C.O."/>
            <person name="Osifeso I.O."/>
            <person name="Parra A.P."/>
            <person name="Patil S.P."/>
            <person name="Perez A.P."/>
            <person name="Perez Y.P."/>
            <person name="Pham C.P."/>
            <person name="Pu L.-L.P."/>
            <person name="Puazo M.P."/>
            <person name="Quiroz J.Q."/>
            <person name="Rouhana J.R."/>
            <person name="Ruiz M.R."/>
            <person name="Ruiz S.-J.R."/>
            <person name="Saada N.S."/>
            <person name="Santibanez J.S."/>
            <person name="Scheel M.S."/>
            <person name="Schneider B.S."/>
            <person name="Simmons D.S."/>
            <person name="Sisson I.S."/>
            <person name="Tang L.-Y.T."/>
            <person name="Thornton R.T."/>
            <person name="Tisius J.T."/>
            <person name="Toledanes G.T."/>
            <person name="Trejos Z.T."/>
            <person name="Usmani K.U."/>
            <person name="Varghese R.V."/>
            <person name="Vattathil S.V."/>
            <person name="Vee V.V."/>
            <person name="Walker D.W."/>
            <person name="Weissenberger G.W."/>
            <person name="White C.W."/>
            <person name="Williams A.W."/>
            <person name="Woodworth J.W."/>
            <person name="Wright R.W."/>
            <person name="Zhu Y.Z."/>
            <person name="Han Y.H."/>
            <person name="Newsham I.N."/>
            <person name="Nazareth L.N."/>
            <person name="Worley K.W."/>
            <person name="Muzny D.M."/>
            <person name="Rogers J.R."/>
            <person name="Gibbs R.G."/>
        </authorList>
    </citation>
    <scope>NUCLEOTIDE SEQUENCE [LARGE SCALE GENOMIC DNA]</scope>
</reference>
<reference evidence="2" key="2">
    <citation type="submission" date="2025-08" db="UniProtKB">
        <authorList>
            <consortium name="Ensembl"/>
        </authorList>
    </citation>
    <scope>IDENTIFICATION</scope>
</reference>
<dbReference type="PANTHER" id="PTHR12138:SF135">
    <property type="entry name" value="SAM DOMAIN-CONTAINING PROTEIN"/>
    <property type="match status" value="1"/>
</dbReference>
<dbReference type="GeneTree" id="ENSGT01120000271815"/>
<protein>
    <submittedName>
        <fullName evidence="2">Uncharacterized protein</fullName>
    </submittedName>
</protein>
<organism evidence="2 3">
    <name type="scientific">Papio anubis</name>
    <name type="common">Olive baboon</name>
    <dbReference type="NCBI Taxonomy" id="9555"/>
    <lineage>
        <taxon>Eukaryota</taxon>
        <taxon>Metazoa</taxon>
        <taxon>Chordata</taxon>
        <taxon>Craniata</taxon>
        <taxon>Vertebrata</taxon>
        <taxon>Euteleostomi</taxon>
        <taxon>Mammalia</taxon>
        <taxon>Eutheria</taxon>
        <taxon>Euarchontoglires</taxon>
        <taxon>Primates</taxon>
        <taxon>Haplorrhini</taxon>
        <taxon>Catarrhini</taxon>
        <taxon>Cercopithecidae</taxon>
        <taxon>Cercopithecinae</taxon>
        <taxon>Papio</taxon>
    </lineage>
</organism>
<evidence type="ECO:0000256" key="1">
    <source>
        <dbReference type="SAM" id="Phobius"/>
    </source>
</evidence>
<feature type="transmembrane region" description="Helical" evidence="1">
    <location>
        <begin position="6"/>
        <end position="25"/>
    </location>
</feature>
<evidence type="ECO:0000313" key="3">
    <source>
        <dbReference type="Proteomes" id="UP000028761"/>
    </source>
</evidence>
<dbReference type="Proteomes" id="UP000028761">
    <property type="component" value="Chromosome 6"/>
</dbReference>